<sequence length="99" mass="11424">MKAPLKFLFSALALCAASASYASASTPRTADAQAYQPHELTRAEVKADLAVWRRAGMDKFWRMESTPDIYSREYRTAEAEYRRMRNGPEYQQELQRLTQ</sequence>
<feature type="signal peptide" evidence="1">
    <location>
        <begin position="1"/>
        <end position="24"/>
    </location>
</feature>
<dbReference type="RefSeq" id="WP_066421554.1">
    <property type="nucleotide sequence ID" value="NZ_FKBS01000029.1"/>
</dbReference>
<protein>
    <recommendedName>
        <fullName evidence="4">Lipoprotein</fullName>
    </recommendedName>
</protein>
<gene>
    <name evidence="2" type="ORF">SAMEA1982600_05432</name>
</gene>
<accession>A0A157RPY0</accession>
<feature type="chain" id="PRO_5007615772" description="Lipoprotein" evidence="1">
    <location>
        <begin position="25"/>
        <end position="99"/>
    </location>
</feature>
<dbReference type="AlphaFoldDB" id="A0A157RPY0"/>
<keyword evidence="1" id="KW-0732">Signal</keyword>
<evidence type="ECO:0000313" key="3">
    <source>
        <dbReference type="Proteomes" id="UP000077037"/>
    </source>
</evidence>
<organism evidence="2 3">
    <name type="scientific">Bordetella ansorpii</name>
    <dbReference type="NCBI Taxonomy" id="288768"/>
    <lineage>
        <taxon>Bacteria</taxon>
        <taxon>Pseudomonadati</taxon>
        <taxon>Pseudomonadota</taxon>
        <taxon>Betaproteobacteria</taxon>
        <taxon>Burkholderiales</taxon>
        <taxon>Alcaligenaceae</taxon>
        <taxon>Bordetella</taxon>
    </lineage>
</organism>
<dbReference type="OrthoDB" id="7062301at2"/>
<dbReference type="Proteomes" id="UP000077037">
    <property type="component" value="Unassembled WGS sequence"/>
</dbReference>
<dbReference type="Pfam" id="PF13663">
    <property type="entry name" value="DUF4148"/>
    <property type="match status" value="1"/>
</dbReference>
<name>A0A157RPY0_9BORD</name>
<evidence type="ECO:0000256" key="1">
    <source>
        <dbReference type="SAM" id="SignalP"/>
    </source>
</evidence>
<evidence type="ECO:0000313" key="2">
    <source>
        <dbReference type="EMBL" id="SAI60071.1"/>
    </source>
</evidence>
<dbReference type="InterPro" id="IPR025421">
    <property type="entry name" value="DUF4148"/>
</dbReference>
<dbReference type="EMBL" id="FKBS01000029">
    <property type="protein sequence ID" value="SAI60071.1"/>
    <property type="molecule type" value="Genomic_DNA"/>
</dbReference>
<proteinExistence type="predicted"/>
<evidence type="ECO:0008006" key="4">
    <source>
        <dbReference type="Google" id="ProtNLM"/>
    </source>
</evidence>
<reference evidence="2 3" key="1">
    <citation type="submission" date="2016-03" db="EMBL/GenBank/DDBJ databases">
        <authorList>
            <consortium name="Pathogen Informatics"/>
        </authorList>
    </citation>
    <scope>NUCLEOTIDE SEQUENCE [LARGE SCALE GENOMIC DNA]</scope>
    <source>
        <strain evidence="2 3">NCTC13364</strain>
    </source>
</reference>